<evidence type="ECO:0000313" key="3">
    <source>
        <dbReference type="Proteomes" id="UP000320781"/>
    </source>
</evidence>
<evidence type="ECO:0000259" key="1">
    <source>
        <dbReference type="Pfam" id="PF03599"/>
    </source>
</evidence>
<dbReference type="PANTHER" id="PTHR36214">
    <property type="match status" value="1"/>
</dbReference>
<reference evidence="2 3" key="1">
    <citation type="submission" date="2019-03" db="EMBL/GenBank/DDBJ databases">
        <title>Metabolic potential of uncultured bacteria and archaea associated with petroleum seepage in deep-sea sediments.</title>
        <authorList>
            <person name="Dong X."/>
            <person name="Hubert C."/>
        </authorList>
    </citation>
    <scope>NUCLEOTIDE SEQUENCE [LARGE SCALE GENOMIC DNA]</scope>
    <source>
        <strain evidence="2">E44_bin92</strain>
    </source>
</reference>
<dbReference type="SUPFAM" id="SSF51717">
    <property type="entry name" value="Dihydropteroate synthetase-like"/>
    <property type="match status" value="1"/>
</dbReference>
<name>A0A523QGR1_UNCAE</name>
<proteinExistence type="predicted"/>
<dbReference type="Proteomes" id="UP000320781">
    <property type="component" value="Unassembled WGS sequence"/>
</dbReference>
<dbReference type="InterPro" id="IPR011005">
    <property type="entry name" value="Dihydropteroate_synth-like_sf"/>
</dbReference>
<gene>
    <name evidence="2" type="ORF">E3J95_06260</name>
</gene>
<feature type="domain" description="CO dehydrogenase/acetyl-CoA synthase delta subunit TIM barrel" evidence="1">
    <location>
        <begin position="21"/>
        <end position="252"/>
    </location>
</feature>
<dbReference type="EMBL" id="SOKU01000304">
    <property type="protein sequence ID" value="TES84641.1"/>
    <property type="molecule type" value="Genomic_DNA"/>
</dbReference>
<sequence length="324" mass="35525">MSIPDFTRKWASPINTVKIGATQEEGGTRSHTITIGGETTLPFLHFEGKTPHFPVVAMEVWDVPPKDWHPLLAEFFSDVWANPASWAKKCEEEFGARLICLRLQGCDPDGENRGSEEASRAVKSVLEAVGSPLIIWGCGNDDKDNEVLPKCSEVSAGESCLFGSITEDNYKTLVALCKADGHKLISESPVDINIAKQVNVLATDLGLDPQDIVIYPTTGALGYGIEYVYTIMERGRLAALGGDKMWTMPIICDIGKEVWKVKEAASSQEEAPQWGDHRQRGPLWEATTAYTYLLAGANIIVMRHPEAAKEVTEFIGKLMEKSGS</sequence>
<comment type="caution">
    <text evidence="2">The sequence shown here is derived from an EMBL/GenBank/DDBJ whole genome shotgun (WGS) entry which is preliminary data.</text>
</comment>
<organism evidence="2 3">
    <name type="scientific">Aerophobetes bacterium</name>
    <dbReference type="NCBI Taxonomy" id="2030807"/>
    <lineage>
        <taxon>Bacteria</taxon>
        <taxon>Candidatus Aerophobota</taxon>
    </lineage>
</organism>
<dbReference type="AlphaFoldDB" id="A0A523QGR1"/>
<dbReference type="PANTHER" id="PTHR36214:SF5">
    <property type="entry name" value="ACETYL-COA DECARBONYLASE_SYNTHASE COMPLEX SUBUNIT DELTA"/>
    <property type="match status" value="1"/>
</dbReference>
<dbReference type="InterPro" id="IPR051069">
    <property type="entry name" value="ACDS_complex_subunit"/>
</dbReference>
<accession>A0A523QGR1</accession>
<dbReference type="NCBIfam" id="NF003376">
    <property type="entry name" value="PRK04452.1-2"/>
    <property type="match status" value="1"/>
</dbReference>
<dbReference type="InterPro" id="IPR016041">
    <property type="entry name" value="Ac-CoA_synth_d_su_TIM-brl"/>
</dbReference>
<evidence type="ECO:0000313" key="2">
    <source>
        <dbReference type="EMBL" id="TES84641.1"/>
    </source>
</evidence>
<protein>
    <submittedName>
        <fullName evidence="2">Acetyl-CoA decarbonylase/synthase complex subunit delta</fullName>
    </submittedName>
</protein>
<dbReference type="Pfam" id="PF03599">
    <property type="entry name" value="CdhD"/>
    <property type="match status" value="1"/>
</dbReference>
<dbReference type="Gene3D" id="3.20.20.20">
    <property type="entry name" value="Dihydropteroate synthase-like"/>
    <property type="match status" value="1"/>
</dbReference>